<dbReference type="EMBL" id="JACGCM010001496">
    <property type="protein sequence ID" value="KAF6154530.1"/>
    <property type="molecule type" value="Genomic_DNA"/>
</dbReference>
<gene>
    <name evidence="2" type="ORF">GIB67_020012</name>
</gene>
<comment type="caution">
    <text evidence="2">The sequence shown here is derived from an EMBL/GenBank/DDBJ whole genome shotgun (WGS) entry which is preliminary data.</text>
</comment>
<feature type="region of interest" description="Disordered" evidence="1">
    <location>
        <begin position="79"/>
        <end position="129"/>
    </location>
</feature>
<keyword evidence="3" id="KW-1185">Reference proteome</keyword>
<evidence type="ECO:0000256" key="1">
    <source>
        <dbReference type="SAM" id="MobiDB-lite"/>
    </source>
</evidence>
<dbReference type="AlphaFoldDB" id="A0A7J7MIB6"/>
<reference evidence="2 3" key="1">
    <citation type="journal article" date="2020" name="IScience">
        <title>Genome Sequencing of the Endangered Kingdonia uniflora (Circaeasteraceae, Ranunculales) Reveals Potential Mechanisms of Evolutionary Specialization.</title>
        <authorList>
            <person name="Sun Y."/>
            <person name="Deng T."/>
            <person name="Zhang A."/>
            <person name="Moore M.J."/>
            <person name="Landis J.B."/>
            <person name="Lin N."/>
            <person name="Zhang H."/>
            <person name="Zhang X."/>
            <person name="Huang J."/>
            <person name="Zhang X."/>
            <person name="Sun H."/>
            <person name="Wang H."/>
        </authorList>
    </citation>
    <scope>NUCLEOTIDE SEQUENCE [LARGE SCALE GENOMIC DNA]</scope>
    <source>
        <strain evidence="2">TB1705</strain>
        <tissue evidence="2">Leaf</tissue>
    </source>
</reference>
<proteinExistence type="predicted"/>
<sequence length="129" mass="13720">MTTGNEPLVHVPNGEDTVEGEAFGSTGEEILVTESIATCKPKRNVGKLEWLTKVKAMVAYALPIVEEFVVQDKFLIDGKRGNESHSDSSVNSGSNGEGDEDSDSDSKLDLGFGSGSTCNNSVSEEYIST</sequence>
<feature type="compositionally biased region" description="Polar residues" evidence="1">
    <location>
        <begin position="117"/>
        <end position="129"/>
    </location>
</feature>
<evidence type="ECO:0000313" key="3">
    <source>
        <dbReference type="Proteomes" id="UP000541444"/>
    </source>
</evidence>
<dbReference type="OrthoDB" id="272512at2759"/>
<evidence type="ECO:0000313" key="2">
    <source>
        <dbReference type="EMBL" id="KAF6154530.1"/>
    </source>
</evidence>
<protein>
    <submittedName>
        <fullName evidence="2">Uncharacterized protein</fullName>
    </submittedName>
</protein>
<feature type="region of interest" description="Disordered" evidence="1">
    <location>
        <begin position="1"/>
        <end position="20"/>
    </location>
</feature>
<dbReference type="Proteomes" id="UP000541444">
    <property type="component" value="Unassembled WGS sequence"/>
</dbReference>
<organism evidence="2 3">
    <name type="scientific">Kingdonia uniflora</name>
    <dbReference type="NCBI Taxonomy" id="39325"/>
    <lineage>
        <taxon>Eukaryota</taxon>
        <taxon>Viridiplantae</taxon>
        <taxon>Streptophyta</taxon>
        <taxon>Embryophyta</taxon>
        <taxon>Tracheophyta</taxon>
        <taxon>Spermatophyta</taxon>
        <taxon>Magnoliopsida</taxon>
        <taxon>Ranunculales</taxon>
        <taxon>Circaeasteraceae</taxon>
        <taxon>Kingdonia</taxon>
    </lineage>
</organism>
<accession>A0A7J7MIB6</accession>
<name>A0A7J7MIB6_9MAGN</name>